<feature type="compositionally biased region" description="Polar residues" evidence="1">
    <location>
        <begin position="319"/>
        <end position="329"/>
    </location>
</feature>
<proteinExistence type="predicted"/>
<dbReference type="Proteomes" id="UP000663834">
    <property type="component" value="Unassembled WGS sequence"/>
</dbReference>
<dbReference type="EMBL" id="CAJNOW010001283">
    <property type="protein sequence ID" value="CAF1312295.1"/>
    <property type="molecule type" value="Genomic_DNA"/>
</dbReference>
<dbReference type="AlphaFoldDB" id="A0A815P5K5"/>
<gene>
    <name evidence="3" type="ORF">CJN711_LOCUS24237</name>
    <name evidence="2" type="ORF">KQP761_LOCUS5315</name>
</gene>
<evidence type="ECO:0000256" key="1">
    <source>
        <dbReference type="SAM" id="MobiDB-lite"/>
    </source>
</evidence>
<comment type="caution">
    <text evidence="3">The sequence shown here is derived from an EMBL/GenBank/DDBJ whole genome shotgun (WGS) entry which is preliminary data.</text>
</comment>
<dbReference type="Proteomes" id="UP000663855">
    <property type="component" value="Unassembled WGS sequence"/>
</dbReference>
<sequence>MLYIQQYQHHRQDFLRQYQRLHVLGHQNFSLCSNEYNEKLPKISRPKTSNISYLHNETFVFLSGIASLEMKSTTENRQETGLTRGNKDSMKTAYRGSMPDYDKKISMENTEKFSTLSRHQISNNSNRLVKSTTIKNHISNSTFLRSTMLPEFDRPTTAPLLFEKHISRSVSEMIKPSTPSHLSTPLRNTGSTESLANHDDSRDSPYYQYQSRVFKNDNRSVREPQMVRNSHMSDTINNSNRNSFFYSSFDTNSPGKATINNDDELKTPYRSSQYRTNGFQHIANLGSWQRNTKNKPIVLVEKPREIQRDEETSEDSDHPPSNSSITNYEYKSPFPEEYDQAILLHAQCQAHTSINEWNLKDFYRDSKTQVEPDTNMKPVFEKCLKLARMQTHTIKWEQRRRQNLIIYNRLLKNGSFDNNTVNSHGVFPSKNTNEKDIRDINELKRELRCNECKRLACLGNCAPGNEYRQYKRYTPFSSLPSTREQIRNKLNLRTQRLTTDLRPCSVQHTIRETKFKFEPSNFNPIVVLPLYENESQTKRSSKKSTHRYLAAKSLRSQRRETLALLATPKIST</sequence>
<accession>A0A815P5K5</accession>
<evidence type="ECO:0000313" key="2">
    <source>
        <dbReference type="EMBL" id="CAF1312295.1"/>
    </source>
</evidence>
<name>A0A815P5K5_9BILA</name>
<dbReference type="OrthoDB" id="10008529at2759"/>
<reference evidence="3" key="1">
    <citation type="submission" date="2021-02" db="EMBL/GenBank/DDBJ databases">
        <authorList>
            <person name="Nowell W R."/>
        </authorList>
    </citation>
    <scope>NUCLEOTIDE SEQUENCE</scope>
</reference>
<evidence type="ECO:0000313" key="3">
    <source>
        <dbReference type="EMBL" id="CAF1444560.1"/>
    </source>
</evidence>
<feature type="compositionally biased region" description="Polar residues" evidence="1">
    <location>
        <begin position="177"/>
        <end position="195"/>
    </location>
</feature>
<organism evidence="3 4">
    <name type="scientific">Rotaria magnacalcarata</name>
    <dbReference type="NCBI Taxonomy" id="392030"/>
    <lineage>
        <taxon>Eukaryota</taxon>
        <taxon>Metazoa</taxon>
        <taxon>Spiralia</taxon>
        <taxon>Gnathifera</taxon>
        <taxon>Rotifera</taxon>
        <taxon>Eurotatoria</taxon>
        <taxon>Bdelloidea</taxon>
        <taxon>Philodinida</taxon>
        <taxon>Philodinidae</taxon>
        <taxon>Rotaria</taxon>
    </lineage>
</organism>
<feature type="region of interest" description="Disordered" evidence="1">
    <location>
        <begin position="173"/>
        <end position="204"/>
    </location>
</feature>
<feature type="region of interest" description="Disordered" evidence="1">
    <location>
        <begin position="299"/>
        <end position="330"/>
    </location>
</feature>
<protein>
    <submittedName>
        <fullName evidence="3">Uncharacterized protein</fullName>
    </submittedName>
</protein>
<dbReference type="EMBL" id="CAJNOV010011324">
    <property type="protein sequence ID" value="CAF1444560.1"/>
    <property type="molecule type" value="Genomic_DNA"/>
</dbReference>
<feature type="compositionally biased region" description="Basic and acidic residues" evidence="1">
    <location>
        <begin position="301"/>
        <end position="318"/>
    </location>
</feature>
<evidence type="ECO:0000313" key="4">
    <source>
        <dbReference type="Proteomes" id="UP000663855"/>
    </source>
</evidence>